<dbReference type="Gene3D" id="3.40.50.1820">
    <property type="entry name" value="alpha/beta hydrolase"/>
    <property type="match status" value="1"/>
</dbReference>
<feature type="domain" description="AMP-dependent synthetase/ligase" evidence="5">
    <location>
        <begin position="629"/>
        <end position="795"/>
    </location>
</feature>
<dbReference type="Gene3D" id="3.30.300.30">
    <property type="match status" value="1"/>
</dbReference>
<dbReference type="GO" id="GO:0005324">
    <property type="term" value="F:long-chain fatty acid transmembrane transporter activity"/>
    <property type="evidence" value="ECO:0007669"/>
    <property type="project" value="TreeGrafter"/>
</dbReference>
<dbReference type="InterPro" id="IPR000873">
    <property type="entry name" value="AMP-dep_synth/lig_dom"/>
</dbReference>
<reference evidence="6 7" key="1">
    <citation type="submission" date="2020-04" db="EMBL/GenBank/DDBJ databases">
        <title>MicrobeNet Type strains.</title>
        <authorList>
            <person name="Nicholson A.C."/>
        </authorList>
    </citation>
    <scope>NUCLEOTIDE SEQUENCE [LARGE SCALE GENOMIC DNA]</scope>
    <source>
        <strain evidence="6 7">ATCC BAA-277</strain>
    </source>
</reference>
<dbReference type="NCBIfam" id="NF005898">
    <property type="entry name" value="PRK07868.1"/>
    <property type="match status" value="1"/>
</dbReference>
<gene>
    <name evidence="6" type="ORF">HGB48_13485</name>
</gene>
<dbReference type="Proteomes" id="UP000579250">
    <property type="component" value="Unassembled WGS sequence"/>
</dbReference>
<evidence type="ECO:0000313" key="6">
    <source>
        <dbReference type="EMBL" id="NKZ04758.1"/>
    </source>
</evidence>
<keyword evidence="2" id="KW-0436">Ligase</keyword>
<dbReference type="AlphaFoldDB" id="A0A846Z209"/>
<dbReference type="GO" id="GO:0005524">
    <property type="term" value="F:ATP binding"/>
    <property type="evidence" value="ECO:0007669"/>
    <property type="project" value="UniProtKB-KW"/>
</dbReference>
<dbReference type="EMBL" id="JAAXPI010000014">
    <property type="protein sequence ID" value="NKZ04758.1"/>
    <property type="molecule type" value="Genomic_DNA"/>
</dbReference>
<dbReference type="Pfam" id="PF00501">
    <property type="entry name" value="AMP-binding"/>
    <property type="match status" value="2"/>
</dbReference>
<dbReference type="GO" id="GO:0044539">
    <property type="term" value="P:long-chain fatty acid import into cell"/>
    <property type="evidence" value="ECO:0007669"/>
    <property type="project" value="TreeGrafter"/>
</dbReference>
<dbReference type="InterPro" id="IPR029058">
    <property type="entry name" value="AB_hydrolase_fold"/>
</dbReference>
<feature type="domain" description="AMP-dependent synthetase/ligase" evidence="5">
    <location>
        <begin position="445"/>
        <end position="529"/>
    </location>
</feature>
<dbReference type="GO" id="GO:0005886">
    <property type="term" value="C:plasma membrane"/>
    <property type="evidence" value="ECO:0007669"/>
    <property type="project" value="TreeGrafter"/>
</dbReference>
<evidence type="ECO:0000259" key="5">
    <source>
        <dbReference type="Pfam" id="PF00501"/>
    </source>
</evidence>
<keyword evidence="4" id="KW-0067">ATP-binding</keyword>
<evidence type="ECO:0000256" key="2">
    <source>
        <dbReference type="ARBA" id="ARBA00022598"/>
    </source>
</evidence>
<dbReference type="InterPro" id="IPR045851">
    <property type="entry name" value="AMP-bd_C_sf"/>
</dbReference>
<dbReference type="Gene3D" id="3.40.50.12780">
    <property type="entry name" value="N-terminal domain of ligase-like"/>
    <property type="match status" value="1"/>
</dbReference>
<accession>A0A846Z209</accession>
<proteinExistence type="inferred from homology"/>
<comment type="similarity">
    <text evidence="1">Belongs to the ATP-dependent AMP-binding enzyme family.</text>
</comment>
<organism evidence="6 7">
    <name type="scientific">Actinomadura latina</name>
    <dbReference type="NCBI Taxonomy" id="163603"/>
    <lineage>
        <taxon>Bacteria</taxon>
        <taxon>Bacillati</taxon>
        <taxon>Actinomycetota</taxon>
        <taxon>Actinomycetes</taxon>
        <taxon>Streptosporangiales</taxon>
        <taxon>Thermomonosporaceae</taxon>
        <taxon>Actinomadura</taxon>
    </lineage>
</organism>
<protein>
    <submittedName>
        <fullName evidence="6">AMP-binding protein</fullName>
    </submittedName>
</protein>
<dbReference type="PANTHER" id="PTHR43107">
    <property type="entry name" value="LONG-CHAIN FATTY ACID TRANSPORT PROTEIN"/>
    <property type="match status" value="1"/>
</dbReference>
<dbReference type="InterPro" id="IPR042099">
    <property type="entry name" value="ANL_N_sf"/>
</dbReference>
<name>A0A846Z209_9ACTN</name>
<comment type="caution">
    <text evidence="6">The sequence shown here is derived from an EMBL/GenBank/DDBJ whole genome shotgun (WGS) entry which is preliminary data.</text>
</comment>
<evidence type="ECO:0000256" key="3">
    <source>
        <dbReference type="ARBA" id="ARBA00022741"/>
    </source>
</evidence>
<sequence length="1007" mass="108244">MPAVAKTLFRLGARLGSTAQNALEVARFGGFDTDEDASPCEVVTEQRVYRLRHYFPDAAGGPVMLLVPPLMITAEVYDISSRVSAVGVLHDLGVDPWVVDFGAPEREPGGLERTISDHVLAVSDAVDRIRKATGRDVHLAGYSQGGMFVYQAAAYRRSEGIESIVTFGSPSDISQGLPFGLPSWLASEGVERIPDWVLGGFAVPGWVTRLGFQALSPVKSVRSRVDFILQLHDRERLAPRERQRRFLEREGWVSWPGPALAEFLRQFIQHNRMLTGGFVIGDRLVTLADITCPVLTFVGEVDEIAPPPMVRGIRRAAPRAQVYEASLRAGHFGLVVGSLAIAQTWPAVASWALWREGKDELPEIVAPVAGDEEAETADLPGGPAGYGLQLAMGIGTSAARSAFRTASQIVRGSRQLSGEAAQNLPRLARLERIQSDTRMSMGLLLDEQARHRPGDVFFLYRGRAHTHDAAKRRVDAVVRGLIHIGVRRGDAVGVLMGTRPTALALVAALSRLGAVAVLLRPDGDPAAEARLSQVTRVIADPEHAARAAELEDVQGYLLGGAGRGDRGSLVDMERIDPGQVELPGWYRPNPGRAGDLAFVVFRGDGEQLRASRITNRRWALSAFGTASSAALSSSDTVYSVTPLQHPSALLMSIGGAVAGGARLALAGAPIAVPGVRGGSSPHQDIDPEMFWDEARRYGVTVASYTWTLLRDLVNAPPNPAERHHAVRLFIGSGMPRGLWRRVEERFAPARVLEFYASTEGEAVLVNLSGKKPGSLGRPLPGSARVRLARYDLENGRLAEGPGGFAVRCEPGEIGMLLARVRLSAIGAAARPVRGVFRPEDAWTITGDLFRRDADGDYWLVGREAELIRTAEGIVPPGPIRDALGDLPYVDSVAVYGIPAGGTELAAAAVSLRAAGGRPPVEETVKAIDLSEALLRVEPGLRPALVRVVDEVPVTAGGRLRTAPLRAEGIPAAGDGRTYYRDRSGAYRPLTETARRRLLRAGAAREAR</sequence>
<dbReference type="SUPFAM" id="SSF56801">
    <property type="entry name" value="Acetyl-CoA synthetase-like"/>
    <property type="match status" value="1"/>
</dbReference>
<keyword evidence="7" id="KW-1185">Reference proteome</keyword>
<dbReference type="GO" id="GO:0004467">
    <property type="term" value="F:long-chain fatty acid-CoA ligase activity"/>
    <property type="evidence" value="ECO:0007669"/>
    <property type="project" value="TreeGrafter"/>
</dbReference>
<evidence type="ECO:0000256" key="1">
    <source>
        <dbReference type="ARBA" id="ARBA00006432"/>
    </source>
</evidence>
<evidence type="ECO:0000256" key="4">
    <source>
        <dbReference type="ARBA" id="ARBA00022840"/>
    </source>
</evidence>
<evidence type="ECO:0000313" key="7">
    <source>
        <dbReference type="Proteomes" id="UP000579250"/>
    </source>
</evidence>
<dbReference type="PANTHER" id="PTHR43107:SF15">
    <property type="entry name" value="FATTY ACID TRANSPORT PROTEIN 3, ISOFORM A"/>
    <property type="match status" value="1"/>
</dbReference>
<dbReference type="SUPFAM" id="SSF53474">
    <property type="entry name" value="alpha/beta-Hydrolases"/>
    <property type="match status" value="1"/>
</dbReference>
<dbReference type="RefSeq" id="WP_067633345.1">
    <property type="nucleotide sequence ID" value="NZ_JAAXPI010000014.1"/>
</dbReference>
<keyword evidence="3" id="KW-0547">Nucleotide-binding</keyword>